<gene>
    <name evidence="1" type="ORF">QBC41DRAFT_40029</name>
</gene>
<dbReference type="AlphaFoldDB" id="A0AA39YZV4"/>
<accession>A0AA39YZV4</accession>
<evidence type="ECO:0000313" key="2">
    <source>
        <dbReference type="Proteomes" id="UP001174997"/>
    </source>
</evidence>
<dbReference type="EMBL" id="JAULSY010000162">
    <property type="protein sequence ID" value="KAK0660792.1"/>
    <property type="molecule type" value="Genomic_DNA"/>
</dbReference>
<sequence>MLSATQWQRRSRHHALDQDRNLEWIVFQPAIDKPLCAKQLTDNRKSHRCLFTRRTRWDPVFPIQHSIPSHQWFPPFPPFLLPRLIPHLLFGPPGGMPRFAVAFLWRAEFILPTRNRCIVRFSCVMVVASVATWASQPSKSRWCAIPHGFHLFYPAPDMFRPLGPPTVLHRGLSFFTQSGSSRSIACPVIVWTLLVYDLAVLSQICRILSLIRGDNPG</sequence>
<protein>
    <submittedName>
        <fullName evidence="1">Uncharacterized protein</fullName>
    </submittedName>
</protein>
<name>A0AA39YZV4_9PEZI</name>
<evidence type="ECO:0000313" key="1">
    <source>
        <dbReference type="EMBL" id="KAK0660792.1"/>
    </source>
</evidence>
<dbReference type="Proteomes" id="UP001174997">
    <property type="component" value="Unassembled WGS sequence"/>
</dbReference>
<proteinExistence type="predicted"/>
<keyword evidence="2" id="KW-1185">Reference proteome</keyword>
<reference evidence="1" key="1">
    <citation type="submission" date="2023-06" db="EMBL/GenBank/DDBJ databases">
        <title>Genome-scale phylogeny and comparative genomics of the fungal order Sordariales.</title>
        <authorList>
            <consortium name="Lawrence Berkeley National Laboratory"/>
            <person name="Hensen N."/>
            <person name="Bonometti L."/>
            <person name="Westerberg I."/>
            <person name="Brannstrom I.O."/>
            <person name="Guillou S."/>
            <person name="Cros-Aarteil S."/>
            <person name="Calhoun S."/>
            <person name="Haridas S."/>
            <person name="Kuo A."/>
            <person name="Mondo S."/>
            <person name="Pangilinan J."/>
            <person name="Riley R."/>
            <person name="Labutti K."/>
            <person name="Andreopoulos B."/>
            <person name="Lipzen A."/>
            <person name="Chen C."/>
            <person name="Yanf M."/>
            <person name="Daum C."/>
            <person name="Ng V."/>
            <person name="Clum A."/>
            <person name="Steindorff A."/>
            <person name="Ohm R."/>
            <person name="Martin F."/>
            <person name="Silar P."/>
            <person name="Natvig D."/>
            <person name="Lalanne C."/>
            <person name="Gautier V."/>
            <person name="Ament-Velasquez S.L."/>
            <person name="Kruys A."/>
            <person name="Hutchinson M.I."/>
            <person name="Powell A.J."/>
            <person name="Barry K."/>
            <person name="Miller A.N."/>
            <person name="Grigoriev I.V."/>
            <person name="Debuchy R."/>
            <person name="Gladieux P."/>
            <person name="Thoren M.H."/>
            <person name="Johannesson H."/>
        </authorList>
    </citation>
    <scope>NUCLEOTIDE SEQUENCE</scope>
    <source>
        <strain evidence="1">CBS 307.81</strain>
    </source>
</reference>
<comment type="caution">
    <text evidence="1">The sequence shown here is derived from an EMBL/GenBank/DDBJ whole genome shotgun (WGS) entry which is preliminary data.</text>
</comment>
<organism evidence="1 2">
    <name type="scientific">Cercophora samala</name>
    <dbReference type="NCBI Taxonomy" id="330535"/>
    <lineage>
        <taxon>Eukaryota</taxon>
        <taxon>Fungi</taxon>
        <taxon>Dikarya</taxon>
        <taxon>Ascomycota</taxon>
        <taxon>Pezizomycotina</taxon>
        <taxon>Sordariomycetes</taxon>
        <taxon>Sordariomycetidae</taxon>
        <taxon>Sordariales</taxon>
        <taxon>Lasiosphaeriaceae</taxon>
        <taxon>Cercophora</taxon>
    </lineage>
</organism>